<dbReference type="InterPro" id="IPR050086">
    <property type="entry name" value="MetN_ABC_transporter-like"/>
</dbReference>
<dbReference type="InterPro" id="IPR030679">
    <property type="entry name" value="ABC_ATPase_HisP-typ"/>
</dbReference>
<dbReference type="RefSeq" id="WP_405129255.1">
    <property type="nucleotide sequence ID" value="NZ_JAHWXS010000006.1"/>
</dbReference>
<dbReference type="SUPFAM" id="SSF52540">
    <property type="entry name" value="P-loop containing nucleoside triphosphate hydrolases"/>
    <property type="match status" value="1"/>
</dbReference>
<dbReference type="SMART" id="SM00382">
    <property type="entry name" value="AAA"/>
    <property type="match status" value="1"/>
</dbReference>
<proteinExistence type="inferred from homology"/>
<evidence type="ECO:0000256" key="2">
    <source>
        <dbReference type="ARBA" id="ARBA00005417"/>
    </source>
</evidence>
<evidence type="ECO:0000256" key="6">
    <source>
        <dbReference type="ARBA" id="ARBA00022840"/>
    </source>
</evidence>
<dbReference type="EMBL" id="JAHWXS010000006">
    <property type="protein sequence ID" value="MFK5733310.1"/>
    <property type="molecule type" value="Genomic_DNA"/>
</dbReference>
<keyword evidence="5" id="KW-0547">Nucleotide-binding</keyword>
<dbReference type="PANTHER" id="PTHR43166">
    <property type="entry name" value="AMINO ACID IMPORT ATP-BINDING PROTEIN"/>
    <property type="match status" value="1"/>
</dbReference>
<comment type="caution">
    <text evidence="8">The sequence shown here is derived from an EMBL/GenBank/DDBJ whole genome shotgun (WGS) entry which is preliminary data.</text>
</comment>
<dbReference type="InterPro" id="IPR017871">
    <property type="entry name" value="ABC_transporter-like_CS"/>
</dbReference>
<comment type="subcellular location">
    <subcellularLocation>
        <location evidence="1">Cell inner membrane</location>
        <topology evidence="1">Peripheral membrane protein</topology>
    </subcellularLocation>
</comment>
<dbReference type="InterPro" id="IPR027417">
    <property type="entry name" value="P-loop_NTPase"/>
</dbReference>
<evidence type="ECO:0000259" key="7">
    <source>
        <dbReference type="PROSITE" id="PS50893"/>
    </source>
</evidence>
<evidence type="ECO:0000313" key="8">
    <source>
        <dbReference type="EMBL" id="MFK5733310.1"/>
    </source>
</evidence>
<dbReference type="InterPro" id="IPR003439">
    <property type="entry name" value="ABC_transporter-like_ATP-bd"/>
</dbReference>
<dbReference type="PROSITE" id="PS00211">
    <property type="entry name" value="ABC_TRANSPORTER_1"/>
    <property type="match status" value="1"/>
</dbReference>
<accession>A0ABW8NTR8</accession>
<comment type="similarity">
    <text evidence="2">Belongs to the ABC transporter superfamily.</text>
</comment>
<dbReference type="CDD" id="cd03262">
    <property type="entry name" value="ABC_HisP_GlnQ"/>
    <property type="match status" value="1"/>
</dbReference>
<dbReference type="InterPro" id="IPR003593">
    <property type="entry name" value="AAA+_ATPase"/>
</dbReference>
<keyword evidence="4" id="KW-0472">Membrane</keyword>
<evidence type="ECO:0000256" key="4">
    <source>
        <dbReference type="ARBA" id="ARBA00022519"/>
    </source>
</evidence>
<organism evidence="8 9">
    <name type="scientific">Pseudomonas urmiensis</name>
    <dbReference type="NCBI Taxonomy" id="2745493"/>
    <lineage>
        <taxon>Bacteria</taxon>
        <taxon>Pseudomonadati</taxon>
        <taxon>Pseudomonadota</taxon>
        <taxon>Gammaproteobacteria</taxon>
        <taxon>Pseudomonadales</taxon>
        <taxon>Pseudomonadaceae</taxon>
        <taxon>Pseudomonas</taxon>
    </lineage>
</organism>
<evidence type="ECO:0000256" key="5">
    <source>
        <dbReference type="ARBA" id="ARBA00022741"/>
    </source>
</evidence>
<evidence type="ECO:0000313" key="9">
    <source>
        <dbReference type="Proteomes" id="UP001621534"/>
    </source>
</evidence>
<dbReference type="Proteomes" id="UP001621534">
    <property type="component" value="Unassembled WGS sequence"/>
</dbReference>
<dbReference type="PIRSF" id="PIRSF039085">
    <property type="entry name" value="ABC_ATPase_HisP"/>
    <property type="match status" value="1"/>
</dbReference>
<keyword evidence="3" id="KW-0813">Transport</keyword>
<keyword evidence="6 8" id="KW-0067">ATP-binding</keyword>
<dbReference type="PANTHER" id="PTHR43166:SF4">
    <property type="entry name" value="PHOSPHONATES IMPORT ATP-BINDING PROTEIN PHNC"/>
    <property type="match status" value="1"/>
</dbReference>
<keyword evidence="9" id="KW-1185">Reference proteome</keyword>
<dbReference type="PROSITE" id="PS50893">
    <property type="entry name" value="ABC_TRANSPORTER_2"/>
    <property type="match status" value="1"/>
</dbReference>
<dbReference type="GO" id="GO:0005524">
    <property type="term" value="F:ATP binding"/>
    <property type="evidence" value="ECO:0007669"/>
    <property type="project" value="UniProtKB-KW"/>
</dbReference>
<gene>
    <name evidence="8" type="ORF">KW869_07200</name>
</gene>
<keyword evidence="4" id="KW-1003">Cell membrane</keyword>
<sequence>MIEVRDLLKVFDTRGQVVRAVDNVTTQVAKGEVVVVLGPSGSGKSTFLRCLNGLEHFDAGHVSINGLQLDDPKTDINAYRREVGMVFQHFNLFPHMTVLENLCLAQKVVRKRNRTDREAKARALLEKVGIGQKANEYPSRLSGGQQQRVAIARALAMDPKVMLFDEPTSALDPEMVGEVLDVMKTLAQEGMTMVCVTHEMGFA</sequence>
<feature type="domain" description="ABC transporter" evidence="7">
    <location>
        <begin position="2"/>
        <end position="203"/>
    </location>
</feature>
<name>A0ABW8NTR8_9PSED</name>
<dbReference type="Gene3D" id="3.40.50.300">
    <property type="entry name" value="P-loop containing nucleotide triphosphate hydrolases"/>
    <property type="match status" value="1"/>
</dbReference>
<dbReference type="Pfam" id="PF00005">
    <property type="entry name" value="ABC_tran"/>
    <property type="match status" value="1"/>
</dbReference>
<reference evidence="8 9" key="1">
    <citation type="journal article" date="2012" name="Plant Soil">
        <title>Screening of plant growth-promoting traits in arsenic-resistant bacteria isolated from the rhizosphere of soybean plants from Argentinean agricultural soil.</title>
        <authorList>
            <person name="Wevar Oller A.L."/>
            <person name="Talano M.A."/>
            <person name="Agostini E."/>
        </authorList>
    </citation>
    <scope>NUCLEOTIDE SEQUENCE [LARGE SCALE GENOMIC DNA]</scope>
    <source>
        <strain evidence="8 9">AW4</strain>
    </source>
</reference>
<protein>
    <submittedName>
        <fullName evidence="8">Amino acid ABC transporter ATP-binding protein</fullName>
    </submittedName>
</protein>
<feature type="non-terminal residue" evidence="8">
    <location>
        <position position="203"/>
    </location>
</feature>
<keyword evidence="4" id="KW-0997">Cell inner membrane</keyword>
<evidence type="ECO:0000256" key="1">
    <source>
        <dbReference type="ARBA" id="ARBA00004417"/>
    </source>
</evidence>
<evidence type="ECO:0000256" key="3">
    <source>
        <dbReference type="ARBA" id="ARBA00022448"/>
    </source>
</evidence>